<dbReference type="InterPro" id="IPR035901">
    <property type="entry name" value="GIY-YIG_endonuc_sf"/>
</dbReference>
<dbReference type="SUPFAM" id="SSF82771">
    <property type="entry name" value="GIY-YIG endonuclease"/>
    <property type="match status" value="1"/>
</dbReference>
<keyword evidence="3" id="KW-0267">Excision nuclease</keyword>
<keyword evidence="1" id="KW-0227">DNA damage</keyword>
<dbReference type="InterPro" id="IPR050066">
    <property type="entry name" value="UvrABC_protein_C"/>
</dbReference>
<dbReference type="Proteomes" id="UP001523369">
    <property type="component" value="Unassembled WGS sequence"/>
</dbReference>
<reference evidence="10 11" key="1">
    <citation type="submission" date="2022-06" db="EMBL/GenBank/DDBJ databases">
        <title>New Species of the Genus Actinoplanes, ActinopZanes ferrugineus.</title>
        <authorList>
            <person name="Ding P."/>
        </authorList>
    </citation>
    <scope>NUCLEOTIDE SEQUENCE [LARGE SCALE GENOMIC DNA]</scope>
    <source>
        <strain evidence="10 11">TRM88003</strain>
    </source>
</reference>
<evidence type="ECO:0000256" key="1">
    <source>
        <dbReference type="ARBA" id="ARBA00022763"/>
    </source>
</evidence>
<dbReference type="InterPro" id="IPR000305">
    <property type="entry name" value="GIY-YIG_endonuc"/>
</dbReference>
<evidence type="ECO:0000313" key="10">
    <source>
        <dbReference type="EMBL" id="MCO8275854.1"/>
    </source>
</evidence>
<dbReference type="PROSITE" id="PS50164">
    <property type="entry name" value="GIY_YIG"/>
    <property type="match status" value="1"/>
</dbReference>
<protein>
    <recommendedName>
        <fullName evidence="6">Excinuclease cho</fullName>
    </recommendedName>
    <alternativeName>
        <fullName evidence="8">Endonuclease cho</fullName>
    </alternativeName>
    <alternativeName>
        <fullName evidence="7">UvrC homolog protein</fullName>
    </alternativeName>
</protein>
<evidence type="ECO:0000313" key="11">
    <source>
        <dbReference type="Proteomes" id="UP001523369"/>
    </source>
</evidence>
<accession>A0ABT1DYC6</accession>
<dbReference type="SMART" id="SM00465">
    <property type="entry name" value="GIYc"/>
    <property type="match status" value="1"/>
</dbReference>
<dbReference type="InterPro" id="IPR047296">
    <property type="entry name" value="GIY-YIG_UvrC_Cho"/>
</dbReference>
<name>A0ABT1DYC6_9ACTN</name>
<dbReference type="PANTHER" id="PTHR30562">
    <property type="entry name" value="UVRC/OXIDOREDUCTASE"/>
    <property type="match status" value="1"/>
</dbReference>
<dbReference type="CDD" id="cd10434">
    <property type="entry name" value="GIY-YIG_UvrC_Cho"/>
    <property type="match status" value="1"/>
</dbReference>
<proteinExistence type="predicted"/>
<gene>
    <name evidence="10" type="ORF">M1L60_35270</name>
</gene>
<feature type="domain" description="GIY-YIG" evidence="9">
    <location>
        <begin position="6"/>
        <end position="84"/>
    </location>
</feature>
<keyword evidence="5" id="KW-0742">SOS response</keyword>
<keyword evidence="4" id="KW-0234">DNA repair</keyword>
<dbReference type="PANTHER" id="PTHR30562:SF10">
    <property type="entry name" value="EXCINUCLEASE CHO"/>
    <property type="match status" value="1"/>
</dbReference>
<dbReference type="Gene3D" id="3.40.1440.10">
    <property type="entry name" value="GIY-YIG endonuclease"/>
    <property type="match status" value="1"/>
</dbReference>
<keyword evidence="11" id="KW-1185">Reference proteome</keyword>
<evidence type="ECO:0000256" key="5">
    <source>
        <dbReference type="ARBA" id="ARBA00023236"/>
    </source>
</evidence>
<dbReference type="EMBL" id="JAMYJR010000040">
    <property type="protein sequence ID" value="MCO8275854.1"/>
    <property type="molecule type" value="Genomic_DNA"/>
</dbReference>
<dbReference type="RefSeq" id="WP_253241890.1">
    <property type="nucleotide sequence ID" value="NZ_JAMYJR010000040.1"/>
</dbReference>
<evidence type="ECO:0000256" key="8">
    <source>
        <dbReference type="ARBA" id="ARBA00042732"/>
    </source>
</evidence>
<organism evidence="10 11">
    <name type="scientific">Paractinoplanes aksuensis</name>
    <dbReference type="NCBI Taxonomy" id="2939490"/>
    <lineage>
        <taxon>Bacteria</taxon>
        <taxon>Bacillati</taxon>
        <taxon>Actinomycetota</taxon>
        <taxon>Actinomycetes</taxon>
        <taxon>Micromonosporales</taxon>
        <taxon>Micromonosporaceae</taxon>
        <taxon>Paractinoplanes</taxon>
    </lineage>
</organism>
<evidence type="ECO:0000256" key="3">
    <source>
        <dbReference type="ARBA" id="ARBA00022881"/>
    </source>
</evidence>
<evidence type="ECO:0000256" key="7">
    <source>
        <dbReference type="ARBA" id="ARBA00042138"/>
    </source>
</evidence>
<comment type="caution">
    <text evidence="10">The sequence shown here is derived from an EMBL/GenBank/DDBJ whole genome shotgun (WGS) entry which is preliminary data.</text>
</comment>
<evidence type="ECO:0000256" key="2">
    <source>
        <dbReference type="ARBA" id="ARBA00022801"/>
    </source>
</evidence>
<sequence>MKSLPAGPGVYRFRDGNGRVLYVGRATHLRSRVGSYWGDLRDRRHLRRMVPQIARVEAVACDSVHEAAWLERNLLERSKPRWNRIRGGLEVPFCIRVTTSKVELVHWRPGVEADFGPYLGGAQARLAVSGLDRMLPLRYTDERLEGGLRDLARIRGVRPQDRDAMRETLTAVLRREAGALSTVREGLSLLRDKASGNLAFELAGRIQQELEAVEWIVAEQKVTLLAPGADLDIYGYADGVLVRFQVRGGRLDRWEQRACAPAASRRYLDRTPPEWLPFAARNAELARSLS</sequence>
<evidence type="ECO:0000259" key="9">
    <source>
        <dbReference type="PROSITE" id="PS50164"/>
    </source>
</evidence>
<evidence type="ECO:0000256" key="4">
    <source>
        <dbReference type="ARBA" id="ARBA00023204"/>
    </source>
</evidence>
<keyword evidence="2" id="KW-0378">Hydrolase</keyword>
<evidence type="ECO:0000256" key="6">
    <source>
        <dbReference type="ARBA" id="ARBA00040756"/>
    </source>
</evidence>
<dbReference type="Pfam" id="PF01541">
    <property type="entry name" value="GIY-YIG"/>
    <property type="match status" value="1"/>
</dbReference>